<reference evidence="1 2" key="1">
    <citation type="submission" date="2020-08" db="EMBL/GenBank/DDBJ databases">
        <title>Genomic Encyclopedia of Type Strains, Phase IV (KMG-IV): sequencing the most valuable type-strain genomes for metagenomic binning, comparative biology and taxonomic classification.</title>
        <authorList>
            <person name="Goeker M."/>
        </authorList>
    </citation>
    <scope>NUCLEOTIDE SEQUENCE [LARGE SCALE GENOMIC DNA]</scope>
    <source>
        <strain evidence="1 2">DSM 103737</strain>
    </source>
</reference>
<dbReference type="AlphaFoldDB" id="A0A840BTD3"/>
<evidence type="ECO:0000313" key="1">
    <source>
        <dbReference type="EMBL" id="MBB4016701.1"/>
    </source>
</evidence>
<proteinExistence type="predicted"/>
<evidence type="ECO:0000313" key="2">
    <source>
        <dbReference type="Proteomes" id="UP000577362"/>
    </source>
</evidence>
<name>A0A840BTD3_9HYPH</name>
<comment type="caution">
    <text evidence="1">The sequence shown here is derived from an EMBL/GenBank/DDBJ whole genome shotgun (WGS) entry which is preliminary data.</text>
</comment>
<gene>
    <name evidence="1" type="ORF">GGR16_001707</name>
</gene>
<dbReference type="RefSeq" id="WP_183316243.1">
    <property type="nucleotide sequence ID" value="NZ_JACIEN010000001.1"/>
</dbReference>
<sequence>MSNAEERTKRLLERRVAALEKGVQYAFWRHRIADAVVTLVERDGDVSLDALMAELAAAAERSEPVVVDGVQLDPAGKSLAAAIEHLREAIAVHKGE</sequence>
<keyword evidence="2" id="KW-1185">Reference proteome</keyword>
<dbReference type="EMBL" id="JACIEN010000001">
    <property type="protein sequence ID" value="MBB4016701.1"/>
    <property type="molecule type" value="Genomic_DNA"/>
</dbReference>
<dbReference type="Proteomes" id="UP000577362">
    <property type="component" value="Unassembled WGS sequence"/>
</dbReference>
<accession>A0A840BTD3</accession>
<protein>
    <submittedName>
        <fullName evidence="1">Uncharacterized protein</fullName>
    </submittedName>
</protein>
<organism evidence="1 2">
    <name type="scientific">Chelatococcus caeni</name>
    <dbReference type="NCBI Taxonomy" id="1348468"/>
    <lineage>
        <taxon>Bacteria</taxon>
        <taxon>Pseudomonadati</taxon>
        <taxon>Pseudomonadota</taxon>
        <taxon>Alphaproteobacteria</taxon>
        <taxon>Hyphomicrobiales</taxon>
        <taxon>Chelatococcaceae</taxon>
        <taxon>Chelatococcus</taxon>
    </lineage>
</organism>